<dbReference type="Gene3D" id="3.40.50.2300">
    <property type="match status" value="2"/>
</dbReference>
<dbReference type="Proteomes" id="UP000322634">
    <property type="component" value="Unassembled WGS sequence"/>
</dbReference>
<evidence type="ECO:0000313" key="7">
    <source>
        <dbReference type="Proteomes" id="UP000322634"/>
    </source>
</evidence>
<dbReference type="Pfam" id="PF13377">
    <property type="entry name" value="Peripla_BP_3"/>
    <property type="match status" value="1"/>
</dbReference>
<evidence type="ECO:0000256" key="3">
    <source>
        <dbReference type="ARBA" id="ARBA00023163"/>
    </source>
</evidence>
<evidence type="ECO:0000313" key="6">
    <source>
        <dbReference type="EMBL" id="TYC13406.1"/>
    </source>
</evidence>
<dbReference type="SUPFAM" id="SSF47413">
    <property type="entry name" value="lambda repressor-like DNA-binding domains"/>
    <property type="match status" value="1"/>
</dbReference>
<reference evidence="6 7" key="1">
    <citation type="submission" date="2019-08" db="EMBL/GenBank/DDBJ databases">
        <title>Actinomadura sp. nov. CYP1-5 isolated from mountain soil.</title>
        <authorList>
            <person name="Songsumanus A."/>
            <person name="Kuncharoen N."/>
            <person name="Kudo T."/>
            <person name="Yuki M."/>
            <person name="Igarashi Y."/>
            <person name="Tanasupawat S."/>
        </authorList>
    </citation>
    <scope>NUCLEOTIDE SEQUENCE [LARGE SCALE GENOMIC DNA]</scope>
    <source>
        <strain evidence="6 7">GKU157</strain>
    </source>
</reference>
<dbReference type="InterPro" id="IPR046335">
    <property type="entry name" value="LacI/GalR-like_sensor"/>
</dbReference>
<proteinExistence type="predicted"/>
<feature type="domain" description="HTH lacI-type" evidence="5">
    <location>
        <begin position="7"/>
        <end position="63"/>
    </location>
</feature>
<organism evidence="6 7">
    <name type="scientific">Actinomadura syzygii</name>
    <dbReference type="NCBI Taxonomy" id="1427538"/>
    <lineage>
        <taxon>Bacteria</taxon>
        <taxon>Bacillati</taxon>
        <taxon>Actinomycetota</taxon>
        <taxon>Actinomycetes</taxon>
        <taxon>Streptosporangiales</taxon>
        <taxon>Thermomonosporaceae</taxon>
        <taxon>Actinomadura</taxon>
    </lineage>
</organism>
<dbReference type="InterPro" id="IPR010982">
    <property type="entry name" value="Lambda_DNA-bd_dom_sf"/>
</dbReference>
<dbReference type="PANTHER" id="PTHR30146:SF138">
    <property type="entry name" value="TRANSCRIPTIONAL REGULATORY PROTEIN"/>
    <property type="match status" value="1"/>
</dbReference>
<dbReference type="SUPFAM" id="SSF53822">
    <property type="entry name" value="Periplasmic binding protein-like I"/>
    <property type="match status" value="1"/>
</dbReference>
<dbReference type="PANTHER" id="PTHR30146">
    <property type="entry name" value="LACI-RELATED TRANSCRIPTIONAL REPRESSOR"/>
    <property type="match status" value="1"/>
</dbReference>
<keyword evidence="2" id="KW-0238">DNA-binding</keyword>
<dbReference type="InterPro" id="IPR028082">
    <property type="entry name" value="Peripla_BP_I"/>
</dbReference>
<gene>
    <name evidence="6" type="ORF">FXF65_22795</name>
</gene>
<dbReference type="GO" id="GO:0003700">
    <property type="term" value="F:DNA-binding transcription factor activity"/>
    <property type="evidence" value="ECO:0007669"/>
    <property type="project" value="TreeGrafter"/>
</dbReference>
<sequence>MSALGRPTSKDVAQEAGVSQSTVSLVLGGKWTGRVSPATARSVRSAAERLGYRPNPAARNLRLGTTRTVLLMVPTLTAPFFGPVYTGAARVAARHGFGVVVATWPDDTNGPVEDACPGPPSYTPPDGPFASPDEAIDGVLASSMAVEALARFRETPAVMLDSGPSIPAGPTPRGARPGAPGPGDHGPGDHGPHGAGLVPTVDFGVAEGMRGIAEHLAGLGHRRIGHVAAAVDQWTFRARARALAAAVAAVPGGVLSRSMCAIDATSAKNAAGRLLDRADRPTALVCDDDLIAAGAYKAARARGLDIPGDLSVTGFDDVLLATALEPELTTVRLPAEELGAQGMTALLELLSGRRPAPRVLPGELIIRGSTAPPRT</sequence>
<dbReference type="SMART" id="SM00354">
    <property type="entry name" value="HTH_LACI"/>
    <property type="match status" value="1"/>
</dbReference>
<evidence type="ECO:0000259" key="5">
    <source>
        <dbReference type="PROSITE" id="PS50932"/>
    </source>
</evidence>
<accession>A0A5D0U6V3</accession>
<dbReference type="Pfam" id="PF00356">
    <property type="entry name" value="LacI"/>
    <property type="match status" value="1"/>
</dbReference>
<keyword evidence="7" id="KW-1185">Reference proteome</keyword>
<evidence type="ECO:0000256" key="1">
    <source>
        <dbReference type="ARBA" id="ARBA00023015"/>
    </source>
</evidence>
<evidence type="ECO:0000256" key="2">
    <source>
        <dbReference type="ARBA" id="ARBA00023125"/>
    </source>
</evidence>
<dbReference type="InterPro" id="IPR000843">
    <property type="entry name" value="HTH_LacI"/>
</dbReference>
<protein>
    <submittedName>
        <fullName evidence="6">LacI family transcriptional regulator</fullName>
    </submittedName>
</protein>
<comment type="caution">
    <text evidence="6">The sequence shown here is derived from an EMBL/GenBank/DDBJ whole genome shotgun (WGS) entry which is preliminary data.</text>
</comment>
<dbReference type="GO" id="GO:0000976">
    <property type="term" value="F:transcription cis-regulatory region binding"/>
    <property type="evidence" value="ECO:0007669"/>
    <property type="project" value="TreeGrafter"/>
</dbReference>
<dbReference type="OrthoDB" id="9785139at2"/>
<name>A0A5D0U6V3_9ACTN</name>
<feature type="region of interest" description="Disordered" evidence="4">
    <location>
        <begin position="160"/>
        <end position="197"/>
    </location>
</feature>
<evidence type="ECO:0000256" key="4">
    <source>
        <dbReference type="SAM" id="MobiDB-lite"/>
    </source>
</evidence>
<dbReference type="Gene3D" id="1.10.260.40">
    <property type="entry name" value="lambda repressor-like DNA-binding domains"/>
    <property type="match status" value="1"/>
</dbReference>
<keyword evidence="3" id="KW-0804">Transcription</keyword>
<dbReference type="CDD" id="cd01392">
    <property type="entry name" value="HTH_LacI"/>
    <property type="match status" value="1"/>
</dbReference>
<dbReference type="EMBL" id="VSFF01000008">
    <property type="protein sequence ID" value="TYC13406.1"/>
    <property type="molecule type" value="Genomic_DNA"/>
</dbReference>
<keyword evidence="1" id="KW-0805">Transcription regulation</keyword>
<dbReference type="AlphaFoldDB" id="A0A5D0U6V3"/>
<dbReference type="PROSITE" id="PS50932">
    <property type="entry name" value="HTH_LACI_2"/>
    <property type="match status" value="1"/>
</dbReference>